<dbReference type="InterPro" id="IPR008949">
    <property type="entry name" value="Isoprenoid_synthase_dom_sf"/>
</dbReference>
<dbReference type="InterPro" id="IPR008930">
    <property type="entry name" value="Terpenoid_cyclase/PrenylTrfase"/>
</dbReference>
<dbReference type="InterPro" id="IPR044814">
    <property type="entry name" value="Terpene_cyclase_plant_C1"/>
</dbReference>
<dbReference type="AlphaFoldDB" id="A0A061GU77"/>
<dbReference type="GO" id="GO:0000287">
    <property type="term" value="F:magnesium ion binding"/>
    <property type="evidence" value="ECO:0007669"/>
    <property type="project" value="InterPro"/>
</dbReference>
<dbReference type="GO" id="GO:0016102">
    <property type="term" value="P:diterpenoid biosynthetic process"/>
    <property type="evidence" value="ECO:0007669"/>
    <property type="project" value="InterPro"/>
</dbReference>
<keyword evidence="7" id="KW-1185">Reference proteome</keyword>
<dbReference type="InterPro" id="IPR005630">
    <property type="entry name" value="Terpene_synthase_metal-bd"/>
</dbReference>
<gene>
    <name evidence="6" type="ORF">TCM_041391</name>
</gene>
<dbReference type="HOGENOM" id="CLU_003125_7_2_1"/>
<reference evidence="6 7" key="1">
    <citation type="journal article" date="2013" name="Genome Biol.">
        <title>The genome sequence of the most widely cultivated cacao type and its use to identify candidate genes regulating pod color.</title>
        <authorList>
            <person name="Motamayor J.C."/>
            <person name="Mockaitis K."/>
            <person name="Schmutz J."/>
            <person name="Haiminen N."/>
            <person name="Iii D.L."/>
            <person name="Cornejo O."/>
            <person name="Findley S.D."/>
            <person name="Zheng P."/>
            <person name="Utro F."/>
            <person name="Royaert S."/>
            <person name="Saski C."/>
            <person name="Jenkins J."/>
            <person name="Podicheti R."/>
            <person name="Zhao M."/>
            <person name="Scheffler B.E."/>
            <person name="Stack J.C."/>
            <person name="Feltus F.A."/>
            <person name="Mustiga G.M."/>
            <person name="Amores F."/>
            <person name="Phillips W."/>
            <person name="Marelli J.P."/>
            <person name="May G.D."/>
            <person name="Shapiro H."/>
            <person name="Ma J."/>
            <person name="Bustamante C.D."/>
            <person name="Schnell R.J."/>
            <person name="Main D."/>
            <person name="Gilbert D."/>
            <person name="Parida L."/>
            <person name="Kuhn D.N."/>
        </authorList>
    </citation>
    <scope>NUCLEOTIDE SEQUENCE [LARGE SCALE GENOMIC DNA]</scope>
    <source>
        <strain evidence="7">cv. Matina 1-6</strain>
    </source>
</reference>
<dbReference type="SUPFAM" id="SSF48239">
    <property type="entry name" value="Terpenoid cyclases/Protein prenyltransferases"/>
    <property type="match status" value="1"/>
</dbReference>
<evidence type="ECO:0000313" key="7">
    <source>
        <dbReference type="Proteomes" id="UP000026915"/>
    </source>
</evidence>
<keyword evidence="2" id="KW-0460">Magnesium</keyword>
<evidence type="ECO:0000256" key="2">
    <source>
        <dbReference type="ARBA" id="ARBA00022842"/>
    </source>
</evidence>
<dbReference type="GO" id="GO:0051762">
    <property type="term" value="P:sesquiterpene biosynthetic process"/>
    <property type="evidence" value="ECO:0000318"/>
    <property type="project" value="GO_Central"/>
</dbReference>
<dbReference type="FunFam" id="1.50.10.130:FF:000001">
    <property type="entry name" value="Isoprene synthase, chloroplastic"/>
    <property type="match status" value="1"/>
</dbReference>
<accession>A0A061GU77</accession>
<dbReference type="PANTHER" id="PTHR31225:SF180">
    <property type="entry name" value="(+)-DELTA-CADINENE SYNTHASE"/>
    <property type="match status" value="1"/>
</dbReference>
<dbReference type="EMBL" id="CM001887">
    <property type="protein sequence ID" value="EOY33415.1"/>
    <property type="molecule type" value="Genomic_DNA"/>
</dbReference>
<feature type="domain" description="Terpene synthase metal-binding" evidence="5">
    <location>
        <begin position="251"/>
        <end position="484"/>
    </location>
</feature>
<keyword evidence="3" id="KW-0456">Lyase</keyword>
<feature type="domain" description="Terpene synthase N-terminal" evidence="4">
    <location>
        <begin position="19"/>
        <end position="194"/>
    </location>
</feature>
<dbReference type="InterPro" id="IPR001906">
    <property type="entry name" value="Terpene_synth_N"/>
</dbReference>
<evidence type="ECO:0000259" key="4">
    <source>
        <dbReference type="Pfam" id="PF01397"/>
    </source>
</evidence>
<dbReference type="SUPFAM" id="SSF48576">
    <property type="entry name" value="Terpenoid synthases"/>
    <property type="match status" value="1"/>
</dbReference>
<evidence type="ECO:0000256" key="3">
    <source>
        <dbReference type="ARBA" id="ARBA00023239"/>
    </source>
</evidence>
<dbReference type="PANTHER" id="PTHR31225">
    <property type="entry name" value="OS04G0344100 PROTEIN-RELATED"/>
    <property type="match status" value="1"/>
</dbReference>
<dbReference type="InterPro" id="IPR034741">
    <property type="entry name" value="Terpene_cyclase-like_1_C"/>
</dbReference>
<dbReference type="Pfam" id="PF01397">
    <property type="entry name" value="Terpene_synth"/>
    <property type="match status" value="1"/>
</dbReference>
<dbReference type="InterPro" id="IPR036965">
    <property type="entry name" value="Terpene_synth_N_sf"/>
</dbReference>
<dbReference type="GO" id="GO:0010334">
    <property type="term" value="F:sesquiterpene synthase activity"/>
    <property type="evidence" value="ECO:0000318"/>
    <property type="project" value="GO_Central"/>
</dbReference>
<organism evidence="6 7">
    <name type="scientific">Theobroma cacao</name>
    <name type="common">Cacao</name>
    <name type="synonym">Cocoa</name>
    <dbReference type="NCBI Taxonomy" id="3641"/>
    <lineage>
        <taxon>Eukaryota</taxon>
        <taxon>Viridiplantae</taxon>
        <taxon>Streptophyta</taxon>
        <taxon>Embryophyta</taxon>
        <taxon>Tracheophyta</taxon>
        <taxon>Spermatophyta</taxon>
        <taxon>Magnoliopsida</taxon>
        <taxon>eudicotyledons</taxon>
        <taxon>Gunneridae</taxon>
        <taxon>Pentapetalae</taxon>
        <taxon>rosids</taxon>
        <taxon>malvids</taxon>
        <taxon>Malvales</taxon>
        <taxon>Malvaceae</taxon>
        <taxon>Byttnerioideae</taxon>
        <taxon>Theobroma</taxon>
    </lineage>
</organism>
<proteinExistence type="predicted"/>
<dbReference type="InParanoid" id="A0A061GU77"/>
<evidence type="ECO:0000313" key="6">
    <source>
        <dbReference type="EMBL" id="EOY33415.1"/>
    </source>
</evidence>
<dbReference type="Gene3D" id="1.10.600.10">
    <property type="entry name" value="Farnesyl Diphosphate Synthase"/>
    <property type="match status" value="1"/>
</dbReference>
<dbReference type="eggNOG" id="ENOG502SHPY">
    <property type="taxonomic scope" value="Eukaryota"/>
</dbReference>
<sequence length="540" mass="62764">MANTNNEVVRPLVNFPQDIWGDRFLSFPFNSLDFELYSKQVESMKEMVKDMLMASTSEPIEKMFLINSLYRLGVSYHFENEIEEHLNLLFDSLPEHIEDNDYDLYTIAVIFQVFRLHGYKMLCDVFSKFQDGDGKFKEALISDIKCMISLYEASHFRMNGDLILDEALAFTTKHLESLANQSSPHLGEYIVNALFRPYHHGMQRLEARQYISFYEKDESRNDVSLKFGKYDFNRIQLLLQQELSVLSSWYKELNLKCKFPYARQRIVESFFYALGIYFEPCYARGRNIIAKLAALAGILDDVYEAYGLYEELQSFTDAIQRFDISAMDELTANYQKILYETILDVHDEVENQVRKEGRSYSVSYTKDDPTKLKPNGGMKDISPTFDEYLENGEYSCGAVLAMTQILIGIEEADKSACEWMINNDNKIPKALQISGRLNNDIVTNEDEEKRGFASSSACYMKQYNVSRQEAIKTFREKLAVTWKDINEGCMRTTPVPQQILRRALNYARLLDFAYRDDDQYTKPELFKDGLTKVLIHPIPL</sequence>
<dbReference type="CDD" id="cd00684">
    <property type="entry name" value="Terpene_cyclase_plant_C1"/>
    <property type="match status" value="1"/>
</dbReference>
<dbReference type="STRING" id="3641.A0A061GU77"/>
<evidence type="ECO:0000259" key="5">
    <source>
        <dbReference type="Pfam" id="PF03936"/>
    </source>
</evidence>
<dbReference type="SFLD" id="SFLDS00005">
    <property type="entry name" value="Isoprenoid_Synthase_Type_I"/>
    <property type="match status" value="1"/>
</dbReference>
<keyword evidence="1" id="KW-0479">Metal-binding</keyword>
<dbReference type="Gramene" id="EOY33415">
    <property type="protein sequence ID" value="EOY33415"/>
    <property type="gene ID" value="TCM_041391"/>
</dbReference>
<dbReference type="Pfam" id="PF03936">
    <property type="entry name" value="Terpene_synth_C"/>
    <property type="match status" value="1"/>
</dbReference>
<dbReference type="InterPro" id="IPR050148">
    <property type="entry name" value="Terpene_synthase-like"/>
</dbReference>
<dbReference type="OMA" id="YSRGRIH"/>
<name>A0A061GU77_THECC</name>
<dbReference type="SFLD" id="SFLDG01019">
    <property type="entry name" value="Terpene_Cyclase_Like_1_C_Termi"/>
    <property type="match status" value="1"/>
</dbReference>
<dbReference type="Proteomes" id="UP000026915">
    <property type="component" value="Chromosome 9"/>
</dbReference>
<evidence type="ECO:0000256" key="1">
    <source>
        <dbReference type="ARBA" id="ARBA00022723"/>
    </source>
</evidence>
<protein>
    <submittedName>
        <fullName evidence="6">Terpene synthase 21, putative</fullName>
    </submittedName>
</protein>
<dbReference type="Gene3D" id="1.50.10.130">
    <property type="entry name" value="Terpene synthase, N-terminal domain"/>
    <property type="match status" value="1"/>
</dbReference>